<accession>A0A085LQ64</accession>
<sequence>MPGSLRGKKKCRLYSSEYLQFGFAASPANEHLPMCLLCEKVFSNDTMKPSKLKLHFTRCHPDKNGRDVLLPGSARKANEKANIEQYVIVSFGSLFLL</sequence>
<organism evidence="1 2">
    <name type="scientific">Trichuris suis</name>
    <name type="common">pig whipworm</name>
    <dbReference type="NCBI Taxonomy" id="68888"/>
    <lineage>
        <taxon>Eukaryota</taxon>
        <taxon>Metazoa</taxon>
        <taxon>Ecdysozoa</taxon>
        <taxon>Nematoda</taxon>
        <taxon>Enoplea</taxon>
        <taxon>Dorylaimia</taxon>
        <taxon>Trichinellida</taxon>
        <taxon>Trichuridae</taxon>
        <taxon>Trichuris</taxon>
    </lineage>
</organism>
<keyword evidence="2" id="KW-1185">Reference proteome</keyword>
<dbReference type="EMBL" id="KL363340">
    <property type="protein sequence ID" value="KFD47110.1"/>
    <property type="molecule type" value="Genomic_DNA"/>
</dbReference>
<protein>
    <recommendedName>
        <fullName evidence="3">BED-type domain-containing protein</fullName>
    </recommendedName>
</protein>
<name>A0A085LQ64_9BILA</name>
<proteinExistence type="predicted"/>
<dbReference type="Proteomes" id="UP000030764">
    <property type="component" value="Unassembled WGS sequence"/>
</dbReference>
<gene>
    <name evidence="1" type="ORF">M513_12020</name>
</gene>
<evidence type="ECO:0008006" key="3">
    <source>
        <dbReference type="Google" id="ProtNLM"/>
    </source>
</evidence>
<evidence type="ECO:0000313" key="1">
    <source>
        <dbReference type="EMBL" id="KFD47110.1"/>
    </source>
</evidence>
<reference evidence="1 2" key="1">
    <citation type="journal article" date="2014" name="Nat. Genet.">
        <title>Genome and transcriptome of the porcine whipworm Trichuris suis.</title>
        <authorList>
            <person name="Jex A.R."/>
            <person name="Nejsum P."/>
            <person name="Schwarz E.M."/>
            <person name="Hu L."/>
            <person name="Young N.D."/>
            <person name="Hall R.S."/>
            <person name="Korhonen P.K."/>
            <person name="Liao S."/>
            <person name="Thamsborg S."/>
            <person name="Xia J."/>
            <person name="Xu P."/>
            <person name="Wang S."/>
            <person name="Scheerlinck J.P."/>
            <person name="Hofmann A."/>
            <person name="Sternberg P.W."/>
            <person name="Wang J."/>
            <person name="Gasser R.B."/>
        </authorList>
    </citation>
    <scope>NUCLEOTIDE SEQUENCE [LARGE SCALE GENOMIC DNA]</scope>
    <source>
        <strain evidence="1">DCEP-RM93M</strain>
    </source>
</reference>
<evidence type="ECO:0000313" key="2">
    <source>
        <dbReference type="Proteomes" id="UP000030764"/>
    </source>
</evidence>
<dbReference type="AlphaFoldDB" id="A0A085LQ64"/>